<dbReference type="Proteomes" id="UP000184520">
    <property type="component" value="Unassembled WGS sequence"/>
</dbReference>
<evidence type="ECO:0000256" key="3">
    <source>
        <dbReference type="SAM" id="Phobius"/>
    </source>
</evidence>
<sequence>MEVVIPLAMLVIGLIIGFFVARYVFTKEGAVKANAAAEKAMKELLAQQAQHHLFQVKQSIEGLEKQCSDLKQSVADYETLLESDNSDDTPAVPFFGEHTTAYLRNNIKGTEKSKQSANSDTQPRDFAGQSSGLFVGANAPSNADKE</sequence>
<keyword evidence="3" id="KW-0472">Membrane</keyword>
<evidence type="ECO:0008006" key="6">
    <source>
        <dbReference type="Google" id="ProtNLM"/>
    </source>
</evidence>
<evidence type="ECO:0000256" key="2">
    <source>
        <dbReference type="SAM" id="MobiDB-lite"/>
    </source>
</evidence>
<dbReference type="STRING" id="634436.SAMN05216361_1521"/>
<keyword evidence="1" id="KW-0175">Coiled coil</keyword>
<dbReference type="Pfam" id="PF06295">
    <property type="entry name" value="ZapG-like"/>
    <property type="match status" value="1"/>
</dbReference>
<feature type="transmembrane region" description="Helical" evidence="3">
    <location>
        <begin position="6"/>
        <end position="25"/>
    </location>
</feature>
<keyword evidence="3" id="KW-1133">Transmembrane helix</keyword>
<gene>
    <name evidence="4" type="ORF">SAMN05216361_1521</name>
</gene>
<dbReference type="AlphaFoldDB" id="A0A1M5HLC7"/>
<name>A0A1M5HLC7_9ALTE</name>
<accession>A0A1M5HLC7</accession>
<evidence type="ECO:0000313" key="5">
    <source>
        <dbReference type="Proteomes" id="UP000184520"/>
    </source>
</evidence>
<organism evidence="4 5">
    <name type="scientific">Marisediminitalea aggregata</name>
    <dbReference type="NCBI Taxonomy" id="634436"/>
    <lineage>
        <taxon>Bacteria</taxon>
        <taxon>Pseudomonadati</taxon>
        <taxon>Pseudomonadota</taxon>
        <taxon>Gammaproteobacteria</taxon>
        <taxon>Alteromonadales</taxon>
        <taxon>Alteromonadaceae</taxon>
        <taxon>Marisediminitalea</taxon>
    </lineage>
</organism>
<keyword evidence="5" id="KW-1185">Reference proteome</keyword>
<reference evidence="5" key="1">
    <citation type="submission" date="2016-11" db="EMBL/GenBank/DDBJ databases">
        <authorList>
            <person name="Varghese N."/>
            <person name="Submissions S."/>
        </authorList>
    </citation>
    <scope>NUCLEOTIDE SEQUENCE [LARGE SCALE GENOMIC DNA]</scope>
    <source>
        <strain evidence="5">CGMCC 1.8995</strain>
    </source>
</reference>
<evidence type="ECO:0000313" key="4">
    <source>
        <dbReference type="EMBL" id="SHG16753.1"/>
    </source>
</evidence>
<dbReference type="InterPro" id="IPR009386">
    <property type="entry name" value="ZapG-like"/>
</dbReference>
<proteinExistence type="predicted"/>
<keyword evidence="3" id="KW-0812">Transmembrane</keyword>
<feature type="coiled-coil region" evidence="1">
    <location>
        <begin position="27"/>
        <end position="80"/>
    </location>
</feature>
<feature type="region of interest" description="Disordered" evidence="2">
    <location>
        <begin position="106"/>
        <end position="146"/>
    </location>
</feature>
<dbReference type="EMBL" id="FQWD01000002">
    <property type="protein sequence ID" value="SHG16753.1"/>
    <property type="molecule type" value="Genomic_DNA"/>
</dbReference>
<dbReference type="RefSeq" id="WP_073320200.1">
    <property type="nucleotide sequence ID" value="NZ_FQWD01000002.1"/>
</dbReference>
<evidence type="ECO:0000256" key="1">
    <source>
        <dbReference type="SAM" id="Coils"/>
    </source>
</evidence>
<protein>
    <recommendedName>
        <fullName evidence="6">DUF1043 family protein</fullName>
    </recommendedName>
</protein>
<dbReference type="OrthoDB" id="6385810at2"/>